<sequence length="831" mass="91694">MTFDEIRELIEADKPVPLAEALQALTAEQRKELAKDLIAFEKKHRAGDRSWHHGPTLAISGAGLLQNASTLAPWLLRYQIWWHPQFPNNGIAELIDVLRRRDLAWMPELLVRLAAKMPTRELRRYDLMRVILEFCGENAPDSDGFLLHFLNAGGHTGWRPGFDVLIPRLLEVVGAGVSFANTREWPSFLRGRADRTVLFDGCLARLQQGGSAKEMEGFLALHEVLQVTQDEVAEHARDYVAMLPDSRSTVATLAQDRLRSLDEAGRLDFDLLCDASRWVFGRTEKKLVRAQLTWLGKHAKTRPDEVVLVVAELFAHESDDLRGQAVKLVAKHLAKISAATRAELLALAEQLPADLAAQLGGQALVEETVALAPFTPRPWPEPIATLDELTGEVRALFGRNAGHVEAVTAERIIEAVVRFAWQDRDAVAKAFGPIYDKHPWIQNRNSYYNEHSKSDPWSELIAIIAAVSEPATWSGSIASLLESTRKWLTQLKRTQPGSISDQLALRLREIRNGLVHSPRPALVSTPTEASGLLDAATLLERLAKADAEGWEPWPRDLEQAYQRLPRDVAPEAFASLPGNTGRLLRRWLADRTDPVVALAEKIRTTADYGYYRPAVTEKRLLATVTPGLPDPEQHWYGYGDWGPLIEWWPAVLPAHRDVVAARLVPHFANRLYSKGGSDGPLLPMLAEADGPTGIGMDLALAYGLGAELTVNRAHAVDALLILASRSQLEGKPLGEIIGLLVHRGELPLNRVVPGLRDAARSGALEQIWDALVALLPKLWTHNRVADVIELAVELAQQLKPGGDVEGLAEVAARKGSSKAVVQAKRLVAALS</sequence>
<protein>
    <submittedName>
        <fullName evidence="1">DUF6493 family protein</fullName>
    </submittedName>
</protein>
<name>A0ABV8C195_9PSEU</name>
<organism evidence="1 2">
    <name type="scientific">Lentzea rhizosphaerae</name>
    <dbReference type="NCBI Taxonomy" id="2041025"/>
    <lineage>
        <taxon>Bacteria</taxon>
        <taxon>Bacillati</taxon>
        <taxon>Actinomycetota</taxon>
        <taxon>Actinomycetes</taxon>
        <taxon>Pseudonocardiales</taxon>
        <taxon>Pseudonocardiaceae</taxon>
        <taxon>Lentzea</taxon>
    </lineage>
</organism>
<keyword evidence="2" id="KW-1185">Reference proteome</keyword>
<gene>
    <name evidence="1" type="ORF">ACFOWZ_29925</name>
</gene>
<dbReference type="Proteomes" id="UP001595690">
    <property type="component" value="Unassembled WGS sequence"/>
</dbReference>
<reference evidence="2" key="1">
    <citation type="journal article" date="2019" name="Int. J. Syst. Evol. Microbiol.">
        <title>The Global Catalogue of Microorganisms (GCM) 10K type strain sequencing project: providing services to taxonomists for standard genome sequencing and annotation.</title>
        <authorList>
            <consortium name="The Broad Institute Genomics Platform"/>
            <consortium name="The Broad Institute Genome Sequencing Center for Infectious Disease"/>
            <person name="Wu L."/>
            <person name="Ma J."/>
        </authorList>
    </citation>
    <scope>NUCLEOTIDE SEQUENCE [LARGE SCALE GENOMIC DNA]</scope>
    <source>
        <strain evidence="2">CGMCC 4.7405</strain>
    </source>
</reference>
<evidence type="ECO:0000313" key="2">
    <source>
        <dbReference type="Proteomes" id="UP001595690"/>
    </source>
</evidence>
<proteinExistence type="predicted"/>
<evidence type="ECO:0000313" key="1">
    <source>
        <dbReference type="EMBL" id="MFC3895716.1"/>
    </source>
</evidence>
<comment type="caution">
    <text evidence="1">The sequence shown here is derived from an EMBL/GenBank/DDBJ whole genome shotgun (WGS) entry which is preliminary data.</text>
</comment>
<dbReference type="EMBL" id="JBHRZI010000026">
    <property type="protein sequence ID" value="MFC3895716.1"/>
    <property type="molecule type" value="Genomic_DNA"/>
</dbReference>
<accession>A0ABV8C195</accession>
<dbReference type="RefSeq" id="WP_382377249.1">
    <property type="nucleotide sequence ID" value="NZ_JBHRZI010000026.1"/>
</dbReference>